<accession>A0A1A8Z8X4</accession>
<feature type="compositionally biased region" description="Basic residues" evidence="1">
    <location>
        <begin position="28"/>
        <end position="38"/>
    </location>
</feature>
<organism evidence="2 3">
    <name type="scientific">Micromonospora auratinigra</name>
    <dbReference type="NCBI Taxonomy" id="261654"/>
    <lineage>
        <taxon>Bacteria</taxon>
        <taxon>Bacillati</taxon>
        <taxon>Actinomycetota</taxon>
        <taxon>Actinomycetes</taxon>
        <taxon>Micromonosporales</taxon>
        <taxon>Micromonosporaceae</taxon>
        <taxon>Micromonospora</taxon>
    </lineage>
</organism>
<evidence type="ECO:0000313" key="2">
    <source>
        <dbReference type="EMBL" id="SBT40311.1"/>
    </source>
</evidence>
<dbReference type="RefSeq" id="WP_091658756.1">
    <property type="nucleotide sequence ID" value="NZ_LT594323.1"/>
</dbReference>
<dbReference type="EMBL" id="LT594323">
    <property type="protein sequence ID" value="SBT40311.1"/>
    <property type="molecule type" value="Genomic_DNA"/>
</dbReference>
<sequence>MTVHDGRATPGDGPLSLFDHALGLHVRHPHGPLPHRGRPYPVDPESGEDAPYLPTAEVGRRLHDTLAWFFAQPEPRPLTELHHRLRVLPVRRRIVRTSHEDLPGSPDERRATGLWLARHARNARVAAAGLVLLHTTARPGDAPVIRTLGLLGELAGLALTVLARLPDPVADLTWLAERLGGHERMQAVQRLCEQDDPVAAGWLLRHGISVAEDGQSSDLARRIADVTDLATVLRAGHLDTDRVRAAARVLLTMAVPGYEPVRVTDWPPACRAVADLTRHLAAGPVTLDDAAYAVRLAEELLSGPLALLDWPPGQRAQLVDALTAVARRGAEGPTPAVGTRTDWRRDWLRTALAGLVVDDRDRSATTGQAGGDPPHAPPPAGEPDTARGDTTPDAGRVSGAPGHRDRPPDRDGPAPDRLRLRVVVPDPALPVEVELRPLVNGEPVVARAFDRGCLAAPERLLDRLRAGAEPREVRLAEAACTEGCCGALWTTLDRAGDRVRWHGWRGTEAAGTLPTFHFDAGAYDAELDRVAGDHGWEWPARTLARLLRQRLVAESDLLGRWDCRPGWIQAPTCERDRVQLTFTHPDREFRLDQPWLQFRIDLRPDGDPAAQVESIVAELRRVDPKQRARIVGGSPQDAEALGFRWPDPQ</sequence>
<dbReference type="Proteomes" id="UP000199385">
    <property type="component" value="Chromosome I"/>
</dbReference>
<gene>
    <name evidence="2" type="ORF">GA0070611_1209</name>
</gene>
<dbReference type="PATRIC" id="fig|261654.4.peg.1226"/>
<proteinExistence type="predicted"/>
<name>A0A1A8Z8X4_9ACTN</name>
<keyword evidence="3" id="KW-1185">Reference proteome</keyword>
<feature type="region of interest" description="Disordered" evidence="1">
    <location>
        <begin position="28"/>
        <end position="47"/>
    </location>
</feature>
<evidence type="ECO:0000313" key="3">
    <source>
        <dbReference type="Proteomes" id="UP000199385"/>
    </source>
</evidence>
<reference evidence="3" key="1">
    <citation type="submission" date="2016-06" db="EMBL/GenBank/DDBJ databases">
        <authorList>
            <person name="Varghese N."/>
            <person name="Submissions Spin"/>
        </authorList>
    </citation>
    <scope>NUCLEOTIDE SEQUENCE [LARGE SCALE GENOMIC DNA]</scope>
    <source>
        <strain evidence="3">DSM 44815</strain>
    </source>
</reference>
<feature type="compositionally biased region" description="Basic and acidic residues" evidence="1">
    <location>
        <begin position="402"/>
        <end position="417"/>
    </location>
</feature>
<feature type="region of interest" description="Disordered" evidence="1">
    <location>
        <begin position="627"/>
        <end position="649"/>
    </location>
</feature>
<protein>
    <submittedName>
        <fullName evidence="2">Uncharacterized protein</fullName>
    </submittedName>
</protein>
<dbReference type="OrthoDB" id="3369278at2"/>
<dbReference type="AlphaFoldDB" id="A0A1A8Z8X4"/>
<evidence type="ECO:0000256" key="1">
    <source>
        <dbReference type="SAM" id="MobiDB-lite"/>
    </source>
</evidence>
<dbReference type="STRING" id="261654.GA0070611_1209"/>
<feature type="region of interest" description="Disordered" evidence="1">
    <location>
        <begin position="358"/>
        <end position="417"/>
    </location>
</feature>